<dbReference type="GO" id="GO:0004553">
    <property type="term" value="F:hydrolase activity, hydrolyzing O-glycosyl compounds"/>
    <property type="evidence" value="ECO:0007669"/>
    <property type="project" value="TreeGrafter"/>
</dbReference>
<dbReference type="InterPro" id="IPR017045">
    <property type="entry name" value="Malt_Pase/Glycosyl_Hdrlase"/>
</dbReference>
<comment type="caution">
    <text evidence="7">The sequence shown here is derived from an EMBL/GenBank/DDBJ whole genome shotgun (WGS) entry which is preliminary data.</text>
</comment>
<keyword evidence="8" id="KW-1185">Reference proteome</keyword>
<feature type="binding site" evidence="3">
    <location>
        <begin position="592"/>
        <end position="593"/>
    </location>
    <ligand>
        <name>substrate</name>
    </ligand>
</feature>
<name>A0A7C8LCK7_9FIRM</name>
<evidence type="ECO:0000256" key="3">
    <source>
        <dbReference type="PIRSR" id="PIRSR036289-51"/>
    </source>
</evidence>
<sequence>MTENLKWQITSDSLDASQLLVDETLFHVANGYIGVRGNFEEGYPNHYNTIRGAYINGVYDISEVKHGEKLHGFIDSKQKIINITDVQGIKLYIAGEKFSLFDGKVLNFKRILDMREGIYKRQILWESPKGHIIEINIQRMASFIKPELFVIDYTVRSINYEGEIVFVSTQKGDVFNYFDPTDPRVAGELEKHLTVETIDIQKDIGIITSITNKSHIRVTSAVKHVVSSQHELERIQDDKSSTTKIRLYIKAGQAQRLVKYCIFTDSVRFSDCHQAAIDKMEEVLETPIEQLYQLQKVYLSAFWDKADVVVNGDDRLQQGIHFSLFELLQSVGKDQYSNIAAKGLSGEGYEGHYFWDTEIYMLPFFLLTDKALAENLLNYRYEKLEAARENARILGHKKGALYPWRTISGSECSAYFPSGTAQYHINADIAYMFVQYYFVTGDLDFVESKGAEVLFETARLWMDTGHYVEDSFRIDAVTGPDEYTCIVNNNYYTNCMAKYNLKWAVKFYELLKENNRIEHLAQKLGITEEEVNEWQQAAEKMYLPYDEKLDINPQDDSFLSKAIWDFENTPKDQYPLLLHYHPLYIYRYQVCKQADTVLAHFLLEDEQKLSTIKKSYEYYEKITTHDSSLSTCIFSIVAAKLGEIRKAYDYFMQTTRLDLDNIHHNTKDGIHTANMGGTYMGMVYGFAGLRIKESGIFFNPVIPEQWKSYEFKICYQGRMIKIHVNQEQSHYTLLEGKELKIHVYDQEYILNDDIIIKI</sequence>
<evidence type="ECO:0000313" key="8">
    <source>
        <dbReference type="Proteomes" id="UP000483018"/>
    </source>
</evidence>
<feature type="binding site" evidence="3">
    <location>
        <begin position="355"/>
        <end position="356"/>
    </location>
    <ligand>
        <name>substrate</name>
    </ligand>
</feature>
<dbReference type="InterPro" id="IPR012341">
    <property type="entry name" value="6hp_glycosidase-like_sf"/>
</dbReference>
<evidence type="ECO:0000259" key="5">
    <source>
        <dbReference type="Pfam" id="PF03633"/>
    </source>
</evidence>
<feature type="domain" description="Glycoside hydrolase family 65 central catalytic" evidence="4">
    <location>
        <begin position="322"/>
        <end position="679"/>
    </location>
</feature>
<dbReference type="GO" id="GO:0005975">
    <property type="term" value="P:carbohydrate metabolic process"/>
    <property type="evidence" value="ECO:0007669"/>
    <property type="project" value="InterPro"/>
</dbReference>
<dbReference type="InterPro" id="IPR005195">
    <property type="entry name" value="Glyco_hydro_65_M"/>
</dbReference>
<accession>A0A7C8LCK7</accession>
<feature type="active site" description="Proton donor" evidence="2">
    <location>
        <position position="482"/>
    </location>
</feature>
<keyword evidence="7" id="KW-0378">Hydrolase</keyword>
<dbReference type="InterPro" id="IPR005194">
    <property type="entry name" value="Glyco_hydro_65_C"/>
</dbReference>
<dbReference type="Gene3D" id="1.50.10.10">
    <property type="match status" value="1"/>
</dbReference>
<dbReference type="SUPFAM" id="SSF48208">
    <property type="entry name" value="Six-hairpin glycosidases"/>
    <property type="match status" value="1"/>
</dbReference>
<dbReference type="EMBL" id="WSLF01000011">
    <property type="protein sequence ID" value="KAE9632022.1"/>
    <property type="molecule type" value="Genomic_DNA"/>
</dbReference>
<dbReference type="Pfam" id="PF03632">
    <property type="entry name" value="Glyco_hydro_65m"/>
    <property type="match status" value="1"/>
</dbReference>
<dbReference type="GO" id="GO:0016757">
    <property type="term" value="F:glycosyltransferase activity"/>
    <property type="evidence" value="ECO:0007669"/>
    <property type="project" value="UniProtKB-ARBA"/>
</dbReference>
<dbReference type="Pfam" id="PF03633">
    <property type="entry name" value="Glyco_hydro_65C"/>
    <property type="match status" value="1"/>
</dbReference>
<evidence type="ECO:0000256" key="2">
    <source>
        <dbReference type="PIRSR" id="PIRSR036289-50"/>
    </source>
</evidence>
<proteinExistence type="inferred from homology"/>
<dbReference type="GO" id="GO:0030246">
    <property type="term" value="F:carbohydrate binding"/>
    <property type="evidence" value="ECO:0007669"/>
    <property type="project" value="InterPro"/>
</dbReference>
<protein>
    <submittedName>
        <fullName evidence="7">Family 65 glycosyl hydrolase</fullName>
    </submittedName>
</protein>
<dbReference type="InterPro" id="IPR037018">
    <property type="entry name" value="GH65_N"/>
</dbReference>
<dbReference type="Gene3D" id="2.60.420.10">
    <property type="entry name" value="Maltose phosphorylase, domain 3"/>
    <property type="match status" value="1"/>
</dbReference>
<dbReference type="Pfam" id="PF03636">
    <property type="entry name" value="Glyco_hydro_65N"/>
    <property type="match status" value="1"/>
</dbReference>
<dbReference type="RefSeq" id="WP_158741199.1">
    <property type="nucleotide sequence ID" value="NZ_JAFBEP010000016.1"/>
</dbReference>
<organism evidence="7 8">
    <name type="scientific">Defluviitalea raffinosedens</name>
    <dbReference type="NCBI Taxonomy" id="1450156"/>
    <lineage>
        <taxon>Bacteria</taxon>
        <taxon>Bacillati</taxon>
        <taxon>Bacillota</taxon>
        <taxon>Clostridia</taxon>
        <taxon>Lachnospirales</taxon>
        <taxon>Defluviitaleaceae</taxon>
        <taxon>Defluviitalea</taxon>
    </lineage>
</organism>
<evidence type="ECO:0000259" key="4">
    <source>
        <dbReference type="Pfam" id="PF03632"/>
    </source>
</evidence>
<dbReference type="OrthoDB" id="9758855at2"/>
<dbReference type="AlphaFoldDB" id="A0A7C8LCK7"/>
<reference evidence="7 8" key="1">
    <citation type="submission" date="2019-12" db="EMBL/GenBank/DDBJ databases">
        <title>Defluviitalea raffinosedens, isolated from a biogas fermenter, genome sequencing and characterization.</title>
        <authorList>
            <person name="Rettenmaier R."/>
            <person name="Schneider M."/>
            <person name="Neuhaus K."/>
            <person name="Liebl W."/>
            <person name="Zverlov V."/>
        </authorList>
    </citation>
    <scope>NUCLEOTIDE SEQUENCE [LARGE SCALE GENOMIC DNA]</scope>
    <source>
        <strain evidence="7 8">249c-K6</strain>
    </source>
</reference>
<dbReference type="PIRSF" id="PIRSF036289">
    <property type="entry name" value="Glycosyl_hydrolase_malt_phosph"/>
    <property type="match status" value="1"/>
</dbReference>
<feature type="domain" description="Glycoside hydrolase family 65 N-terminal" evidence="6">
    <location>
        <begin position="11"/>
        <end position="264"/>
    </location>
</feature>
<dbReference type="InterPro" id="IPR005196">
    <property type="entry name" value="Glyco_hydro_65_N"/>
</dbReference>
<feature type="domain" description="Glycoside hydrolase family 65 C-terminal" evidence="5">
    <location>
        <begin position="689"/>
        <end position="750"/>
    </location>
</feature>
<dbReference type="PANTHER" id="PTHR11051:SF14">
    <property type="entry name" value="MALTOSE PHOSPHORYLASE"/>
    <property type="match status" value="1"/>
</dbReference>
<dbReference type="InterPro" id="IPR008928">
    <property type="entry name" value="6-hairpin_glycosidase_sf"/>
</dbReference>
<evidence type="ECO:0000256" key="1">
    <source>
        <dbReference type="ARBA" id="ARBA00006768"/>
    </source>
</evidence>
<evidence type="ECO:0000259" key="6">
    <source>
        <dbReference type="Pfam" id="PF03636"/>
    </source>
</evidence>
<dbReference type="SUPFAM" id="SSF74650">
    <property type="entry name" value="Galactose mutarotase-like"/>
    <property type="match status" value="1"/>
</dbReference>
<gene>
    <name evidence="7" type="ORF">GND95_10925</name>
</gene>
<dbReference type="PANTHER" id="PTHR11051">
    <property type="entry name" value="GLYCOSYL HYDROLASE-RELATED"/>
    <property type="match status" value="1"/>
</dbReference>
<dbReference type="InterPro" id="IPR011013">
    <property type="entry name" value="Gal_mutarotase_sf_dom"/>
</dbReference>
<dbReference type="Proteomes" id="UP000483018">
    <property type="component" value="Unassembled WGS sequence"/>
</dbReference>
<comment type="similarity">
    <text evidence="1">Belongs to the glycosyl hydrolase 65 family.</text>
</comment>
<evidence type="ECO:0000313" key="7">
    <source>
        <dbReference type="EMBL" id="KAE9632022.1"/>
    </source>
</evidence>
<dbReference type="Gene3D" id="2.70.98.40">
    <property type="entry name" value="Glycoside hydrolase, family 65, N-terminal domain"/>
    <property type="match status" value="1"/>
</dbReference>